<dbReference type="Proteomes" id="UP000280434">
    <property type="component" value="Unassembled WGS sequence"/>
</dbReference>
<feature type="transmembrane region" description="Helical" evidence="7">
    <location>
        <begin position="393"/>
        <end position="409"/>
    </location>
</feature>
<evidence type="ECO:0000313" key="8">
    <source>
        <dbReference type="EMBL" id="RKP46964.1"/>
    </source>
</evidence>
<feature type="transmembrane region" description="Helical" evidence="7">
    <location>
        <begin position="132"/>
        <end position="153"/>
    </location>
</feature>
<feature type="transmembrane region" description="Helical" evidence="7">
    <location>
        <begin position="415"/>
        <end position="435"/>
    </location>
</feature>
<feature type="transmembrane region" description="Helical" evidence="7">
    <location>
        <begin position="165"/>
        <end position="185"/>
    </location>
</feature>
<dbReference type="PIRSF" id="PIRSF006603">
    <property type="entry name" value="DinF"/>
    <property type="match status" value="1"/>
</dbReference>
<keyword evidence="6 7" id="KW-0472">Membrane</keyword>
<feature type="transmembrane region" description="Helical" evidence="7">
    <location>
        <begin position="94"/>
        <end position="112"/>
    </location>
</feature>
<evidence type="ECO:0000256" key="2">
    <source>
        <dbReference type="ARBA" id="ARBA00022448"/>
    </source>
</evidence>
<comment type="subcellular location">
    <subcellularLocation>
        <location evidence="1">Cell inner membrane</location>
        <topology evidence="1">Multi-pass membrane protein</topology>
    </subcellularLocation>
</comment>
<dbReference type="NCBIfam" id="TIGR00797">
    <property type="entry name" value="matE"/>
    <property type="match status" value="1"/>
</dbReference>
<dbReference type="GO" id="GO:0042910">
    <property type="term" value="F:xenobiotic transmembrane transporter activity"/>
    <property type="evidence" value="ECO:0007669"/>
    <property type="project" value="InterPro"/>
</dbReference>
<comment type="caution">
    <text evidence="8">The sequence shown here is derived from an EMBL/GenBank/DDBJ whole genome shotgun (WGS) entry which is preliminary data.</text>
</comment>
<dbReference type="OrthoDB" id="9806302at2"/>
<dbReference type="InterPro" id="IPR048279">
    <property type="entry name" value="MdtK-like"/>
</dbReference>
<feature type="transmembrane region" description="Helical" evidence="7">
    <location>
        <begin position="319"/>
        <end position="341"/>
    </location>
</feature>
<keyword evidence="4 7" id="KW-0812">Transmembrane</keyword>
<protein>
    <submittedName>
        <fullName evidence="8">MATE family efflux transporter</fullName>
    </submittedName>
</protein>
<organism evidence="8 9">
    <name type="scientific">Trinickia fusca</name>
    <dbReference type="NCBI Taxonomy" id="2419777"/>
    <lineage>
        <taxon>Bacteria</taxon>
        <taxon>Pseudomonadati</taxon>
        <taxon>Pseudomonadota</taxon>
        <taxon>Betaproteobacteria</taxon>
        <taxon>Burkholderiales</taxon>
        <taxon>Burkholderiaceae</taxon>
        <taxon>Trinickia</taxon>
    </lineage>
</organism>
<accession>A0A494XFU1</accession>
<dbReference type="Pfam" id="PF01554">
    <property type="entry name" value="MatE"/>
    <property type="match status" value="2"/>
</dbReference>
<feature type="transmembrane region" description="Helical" evidence="7">
    <location>
        <begin position="235"/>
        <end position="260"/>
    </location>
</feature>
<evidence type="ECO:0000256" key="5">
    <source>
        <dbReference type="ARBA" id="ARBA00022989"/>
    </source>
</evidence>
<evidence type="ECO:0000256" key="7">
    <source>
        <dbReference type="SAM" id="Phobius"/>
    </source>
</evidence>
<dbReference type="PANTHER" id="PTHR43549:SF3">
    <property type="entry name" value="MULTIDRUG RESISTANCE PROTEIN YPNP-RELATED"/>
    <property type="match status" value="1"/>
</dbReference>
<keyword evidence="9" id="KW-1185">Reference proteome</keyword>
<evidence type="ECO:0000256" key="4">
    <source>
        <dbReference type="ARBA" id="ARBA00022692"/>
    </source>
</evidence>
<proteinExistence type="predicted"/>
<dbReference type="PANTHER" id="PTHR43549">
    <property type="entry name" value="MULTIDRUG RESISTANCE PROTEIN YPNP-RELATED"/>
    <property type="match status" value="1"/>
</dbReference>
<dbReference type="EMBL" id="RBZV01000006">
    <property type="protein sequence ID" value="RKP46964.1"/>
    <property type="molecule type" value="Genomic_DNA"/>
</dbReference>
<dbReference type="GO" id="GO:0005886">
    <property type="term" value="C:plasma membrane"/>
    <property type="evidence" value="ECO:0007669"/>
    <property type="project" value="UniProtKB-SubCell"/>
</dbReference>
<feature type="transmembrane region" description="Helical" evidence="7">
    <location>
        <begin position="361"/>
        <end position="381"/>
    </location>
</feature>
<name>A0A494XFU1_9BURK</name>
<evidence type="ECO:0000256" key="1">
    <source>
        <dbReference type="ARBA" id="ARBA00004429"/>
    </source>
</evidence>
<feature type="transmembrane region" description="Helical" evidence="7">
    <location>
        <begin position="191"/>
        <end position="214"/>
    </location>
</feature>
<dbReference type="GO" id="GO:0015297">
    <property type="term" value="F:antiporter activity"/>
    <property type="evidence" value="ECO:0007669"/>
    <property type="project" value="InterPro"/>
</dbReference>
<keyword evidence="3" id="KW-1003">Cell membrane</keyword>
<feature type="transmembrane region" description="Helical" evidence="7">
    <location>
        <begin position="280"/>
        <end position="299"/>
    </location>
</feature>
<evidence type="ECO:0000256" key="6">
    <source>
        <dbReference type="ARBA" id="ARBA00023136"/>
    </source>
</evidence>
<dbReference type="InterPro" id="IPR002528">
    <property type="entry name" value="MATE_fam"/>
</dbReference>
<sequence>MKDLTQGSIVRHIVTMAIPIAIGMIFQALYYVVDLYFVGKLGKAALAGVGAAGNGTFLVLALTQVLGVGNVALISQAAGRKDRDEANLVFNQSLTLATVAGLAVLILGYALTTVYLRSIAADAAIVDAGRTYLYWYMPGLALQFALAAMGSTLRGTGIVQPTLTVQLLSIVLNAILAPILIAGWFTHRPMGVAGAGLASTLATAFAVLALWGYFHKLERYVGVKRELLAPRLREWGRMLAIGLPAGGEYALMFVFAVIGYWAIRDFGPAAQAGYGTGSRIIQGLILPGMAIAFATGPIIGQNFGAGRADRVRDTFRSAVLLISLVMAPLSVIVYTSASSLIGGFAKDADVVAQGSVFLRVVAWNFVAQGVIFTCSSVFQGLGNTRPSLLSSSVRLLIFALPTIWIATHHTFRIELIWHLSVASVFIQACVSLLLLRQQFDRRLVVAAASAAA</sequence>
<reference evidence="8 9" key="1">
    <citation type="submission" date="2018-10" db="EMBL/GenBank/DDBJ databases">
        <title>Paraburkholderia sp. 7MK8-2, isolated from soil.</title>
        <authorList>
            <person name="Gao Z.-H."/>
            <person name="Qiu L.-H."/>
        </authorList>
    </citation>
    <scope>NUCLEOTIDE SEQUENCE [LARGE SCALE GENOMIC DNA]</scope>
    <source>
        <strain evidence="8 9">7MK8-2</strain>
    </source>
</reference>
<dbReference type="AlphaFoldDB" id="A0A494XFU1"/>
<evidence type="ECO:0000256" key="3">
    <source>
        <dbReference type="ARBA" id="ARBA00022475"/>
    </source>
</evidence>
<keyword evidence="5 7" id="KW-1133">Transmembrane helix</keyword>
<gene>
    <name evidence="8" type="ORF">D7S89_16590</name>
</gene>
<feature type="transmembrane region" description="Helical" evidence="7">
    <location>
        <begin position="12"/>
        <end position="33"/>
    </location>
</feature>
<dbReference type="InterPro" id="IPR052031">
    <property type="entry name" value="Membrane_Transporter-Flippase"/>
</dbReference>
<evidence type="ECO:0000313" key="9">
    <source>
        <dbReference type="Proteomes" id="UP000280434"/>
    </source>
</evidence>
<feature type="transmembrane region" description="Helical" evidence="7">
    <location>
        <begin position="45"/>
        <end position="73"/>
    </location>
</feature>
<keyword evidence="2" id="KW-0813">Transport</keyword>